<keyword evidence="4 8" id="KW-0812">Transmembrane</keyword>
<keyword evidence="11" id="KW-1185">Reference proteome</keyword>
<evidence type="ECO:0000313" key="10">
    <source>
        <dbReference type="EMBL" id="CAD2220525.1"/>
    </source>
</evidence>
<dbReference type="Pfam" id="PF07690">
    <property type="entry name" value="MFS_1"/>
    <property type="match status" value="2"/>
</dbReference>
<accession>S9VQP6</accession>
<name>S9VQP6_9TRYP</name>
<evidence type="ECO:0000256" key="8">
    <source>
        <dbReference type="SAM" id="Phobius"/>
    </source>
</evidence>
<dbReference type="SUPFAM" id="SSF103473">
    <property type="entry name" value="MFS general substrate transporter"/>
    <property type="match status" value="1"/>
</dbReference>
<keyword evidence="5 8" id="KW-1133">Transmembrane helix</keyword>
<dbReference type="InterPro" id="IPR011701">
    <property type="entry name" value="MFS"/>
</dbReference>
<keyword evidence="3" id="KW-1003">Cell membrane</keyword>
<feature type="transmembrane region" description="Helical" evidence="8">
    <location>
        <begin position="169"/>
        <end position="189"/>
    </location>
</feature>
<dbReference type="OrthoDB" id="6339427at2759"/>
<keyword evidence="2" id="KW-0813">Transport</keyword>
<protein>
    <submittedName>
        <fullName evidence="10">Major Facilitator Superfamily, putative</fullName>
    </submittedName>
</protein>
<comment type="subcellular location">
    <subcellularLocation>
        <location evidence="1">Cell membrane</location>
        <topology evidence="1">Multi-pass membrane protein</topology>
    </subcellularLocation>
</comment>
<dbReference type="InterPro" id="IPR020846">
    <property type="entry name" value="MFS_dom"/>
</dbReference>
<feature type="transmembrane region" description="Helical" evidence="8">
    <location>
        <begin position="415"/>
        <end position="435"/>
    </location>
</feature>
<dbReference type="GO" id="GO:0022857">
    <property type="term" value="F:transmembrane transporter activity"/>
    <property type="evidence" value="ECO:0007669"/>
    <property type="project" value="InterPro"/>
</dbReference>
<evidence type="ECO:0000256" key="4">
    <source>
        <dbReference type="ARBA" id="ARBA00022692"/>
    </source>
</evidence>
<reference evidence="10 11" key="1">
    <citation type="submission" date="2020-08" db="EMBL/GenBank/DDBJ databases">
        <authorList>
            <person name="Newling K."/>
            <person name="Davey J."/>
            <person name="Forrester S."/>
        </authorList>
    </citation>
    <scope>NUCLEOTIDE SEQUENCE [LARGE SCALE GENOMIC DNA]</scope>
    <source>
        <strain evidence="11">Crithidia deanei Carvalho (ATCC PRA-265)</strain>
    </source>
</reference>
<sequence>MQFFTNLLKAHVLDVHLPNILIGISASVEVPLVTTIGRRIGATAPQIANFVMLSSLFRTMLDIPYGIIVEYLGVRNVMLGCLVLNVVASVLGYITRDFVTLGAFCILSGISLGGFFLSRHIFVAGISAKKYRGMLMAFLSGLLRWAHVIGPVASGFIADKSGDVQDAFFIPMVCGTIAVVALTVASWSVRYQNQCSRNCSCTTSCAPSDEEAPDHGGAVAETGEDDGERKNRLVHPLLTKGEEHHFHISDLWHCFADNWGTIWRLGVFVILSTSLRTNRKLMLALFSLQHNLTDSEISYIMSLSFAFDALLFPLGGIIMDKMGRRFAVMPVCLGFGLVFFFLPFCDTNTKLGVAASAFGIADALGCGLLMTLIADCAPAVHGPPFFGIMRTIQDTGHVVGIGISSLLIKHFHLSMACWFLAGQAVLAVIIGIVFLPKQVNLEEDGTHREHHRCSRHSRDVEGETAHLLKDKSADATVSVEASAVKPKAKSVKFTAEYGTV</sequence>
<feature type="region of interest" description="Disordered" evidence="7">
    <location>
        <begin position="204"/>
        <end position="228"/>
    </location>
</feature>
<feature type="transmembrane region" description="Helical" evidence="8">
    <location>
        <begin position="356"/>
        <end position="380"/>
    </location>
</feature>
<evidence type="ECO:0000256" key="3">
    <source>
        <dbReference type="ARBA" id="ARBA00022475"/>
    </source>
</evidence>
<dbReference type="VEuPathDB" id="TriTrypDB:ADEAN_000804700"/>
<organism evidence="10 11">
    <name type="scientific">Angomonas deanei</name>
    <dbReference type="NCBI Taxonomy" id="59799"/>
    <lineage>
        <taxon>Eukaryota</taxon>
        <taxon>Discoba</taxon>
        <taxon>Euglenozoa</taxon>
        <taxon>Kinetoplastea</taxon>
        <taxon>Metakinetoplastina</taxon>
        <taxon>Trypanosomatida</taxon>
        <taxon>Trypanosomatidae</taxon>
        <taxon>Strigomonadinae</taxon>
        <taxon>Angomonas</taxon>
    </lineage>
</organism>
<evidence type="ECO:0000256" key="2">
    <source>
        <dbReference type="ARBA" id="ARBA00022448"/>
    </source>
</evidence>
<keyword evidence="6 8" id="KW-0472">Membrane</keyword>
<dbReference type="PROSITE" id="PS50850">
    <property type="entry name" value="MFS"/>
    <property type="match status" value="1"/>
</dbReference>
<feature type="domain" description="Major facilitator superfamily (MFS) profile" evidence="9">
    <location>
        <begin position="11"/>
        <end position="439"/>
    </location>
</feature>
<dbReference type="Gene3D" id="1.20.1250.20">
    <property type="entry name" value="MFS general substrate transporter like domains"/>
    <property type="match status" value="2"/>
</dbReference>
<dbReference type="PANTHER" id="PTHR23517">
    <property type="entry name" value="RESISTANCE PROTEIN MDTM, PUTATIVE-RELATED-RELATED"/>
    <property type="match status" value="1"/>
</dbReference>
<dbReference type="InterPro" id="IPR036259">
    <property type="entry name" value="MFS_trans_sf"/>
</dbReference>
<dbReference type="InterPro" id="IPR050171">
    <property type="entry name" value="MFS_Transporters"/>
</dbReference>
<feature type="transmembrane region" description="Helical" evidence="8">
    <location>
        <begin position="326"/>
        <end position="344"/>
    </location>
</feature>
<feature type="transmembrane region" description="Helical" evidence="8">
    <location>
        <begin position="77"/>
        <end position="95"/>
    </location>
</feature>
<dbReference type="GO" id="GO:0005886">
    <property type="term" value="C:plasma membrane"/>
    <property type="evidence" value="ECO:0007669"/>
    <property type="project" value="UniProtKB-SubCell"/>
</dbReference>
<evidence type="ECO:0000256" key="6">
    <source>
        <dbReference type="ARBA" id="ARBA00023136"/>
    </source>
</evidence>
<evidence type="ECO:0000256" key="1">
    <source>
        <dbReference type="ARBA" id="ARBA00004651"/>
    </source>
</evidence>
<evidence type="ECO:0000256" key="5">
    <source>
        <dbReference type="ARBA" id="ARBA00022989"/>
    </source>
</evidence>
<gene>
    <name evidence="10" type="ORF">ADEAN_000804700</name>
</gene>
<evidence type="ECO:0000259" key="9">
    <source>
        <dbReference type="PROSITE" id="PS50850"/>
    </source>
</evidence>
<dbReference type="PANTHER" id="PTHR23517:SF3">
    <property type="entry name" value="INTEGRAL MEMBRANE TRANSPORT PROTEIN"/>
    <property type="match status" value="1"/>
</dbReference>
<proteinExistence type="predicted"/>
<feature type="transmembrane region" description="Helical" evidence="8">
    <location>
        <begin position="297"/>
        <end position="319"/>
    </location>
</feature>
<dbReference type="Proteomes" id="UP000515908">
    <property type="component" value="Chromosome 17"/>
</dbReference>
<dbReference type="AlphaFoldDB" id="S9VQP6"/>
<evidence type="ECO:0000313" key="11">
    <source>
        <dbReference type="Proteomes" id="UP000515908"/>
    </source>
</evidence>
<evidence type="ECO:0000256" key="7">
    <source>
        <dbReference type="SAM" id="MobiDB-lite"/>
    </source>
</evidence>
<feature type="transmembrane region" description="Helical" evidence="8">
    <location>
        <begin position="101"/>
        <end position="122"/>
    </location>
</feature>
<feature type="transmembrane region" description="Helical" evidence="8">
    <location>
        <begin position="134"/>
        <end position="157"/>
    </location>
</feature>
<dbReference type="EMBL" id="LR877161">
    <property type="protein sequence ID" value="CAD2220525.1"/>
    <property type="molecule type" value="Genomic_DNA"/>
</dbReference>